<dbReference type="Proteomes" id="UP000004069">
    <property type="component" value="Unassembled WGS sequence"/>
</dbReference>
<dbReference type="AlphaFoldDB" id="D4YRD7"/>
<protein>
    <recommendedName>
        <fullName evidence="3">N-acetyltransferase domain-containing protein</fullName>
    </recommendedName>
</protein>
<reference evidence="1 2" key="1">
    <citation type="submission" date="2010-04" db="EMBL/GenBank/DDBJ databases">
        <authorList>
            <person name="Muzny D."/>
            <person name="Qin X."/>
            <person name="Deng J."/>
            <person name="Jiang H."/>
            <person name="Liu Y."/>
            <person name="Qu J."/>
            <person name="Song X.-Z."/>
            <person name="Zhang L."/>
            <person name="Thornton R."/>
            <person name="Coyle M."/>
            <person name="Francisco L."/>
            <person name="Jackson L."/>
            <person name="Javaid M."/>
            <person name="Korchina V."/>
            <person name="Kovar C."/>
            <person name="Mata R."/>
            <person name="Mathew T."/>
            <person name="Ngo R."/>
            <person name="Nguyen L."/>
            <person name="Nguyen N."/>
            <person name="Okwuonu G."/>
            <person name="Ongeri F."/>
            <person name="Pham C."/>
            <person name="Simmons D."/>
            <person name="Wilczek-Boney K."/>
            <person name="Hale W."/>
            <person name="Jakkamsetti A."/>
            <person name="Pham P."/>
            <person name="Ruth R."/>
            <person name="San Lucas F."/>
            <person name="Warren J."/>
            <person name="Zhang J."/>
            <person name="Zhao Z."/>
            <person name="Zhou C."/>
            <person name="Zhu D."/>
            <person name="Lee S."/>
            <person name="Bess C."/>
            <person name="Blankenburg K."/>
            <person name="Forbes L."/>
            <person name="Fu Q."/>
            <person name="Gubbala S."/>
            <person name="Hirani K."/>
            <person name="Jayaseelan J.C."/>
            <person name="Lara F."/>
            <person name="Munidasa M."/>
            <person name="Palculict T."/>
            <person name="Patil S."/>
            <person name="Pu L.-L."/>
            <person name="Saada N."/>
            <person name="Tang L."/>
            <person name="Weissenberger G."/>
            <person name="Zhu Y."/>
            <person name="Hemphill L."/>
            <person name="Shang Y."/>
            <person name="Youmans B."/>
            <person name="Ayvaz T."/>
            <person name="Ross M."/>
            <person name="Santibanez J."/>
            <person name="Aqrawi P."/>
            <person name="Gross S."/>
            <person name="Joshi V."/>
            <person name="Fowler G."/>
            <person name="Nazareth L."/>
            <person name="Reid J."/>
            <person name="Worley K."/>
            <person name="Petrosino J."/>
            <person name="Highlander S."/>
            <person name="Gibbs R."/>
        </authorList>
    </citation>
    <scope>NUCLEOTIDE SEQUENCE [LARGE SCALE GENOMIC DNA]</scope>
    <source>
        <strain evidence="1 2">DSM 11664</strain>
    </source>
</reference>
<keyword evidence="2" id="KW-1185">Reference proteome</keyword>
<evidence type="ECO:0000313" key="2">
    <source>
        <dbReference type="Proteomes" id="UP000004069"/>
    </source>
</evidence>
<sequence>MKKMDEVAKKQGRKAILLNCLTPLIAFYELNGYTMKAKPIIFQHPKVKLCITW</sequence>
<evidence type="ECO:0000313" key="1">
    <source>
        <dbReference type="EMBL" id="EFG56247.1"/>
    </source>
</evidence>
<gene>
    <name evidence="1" type="ORF">HMPREF0493_0065</name>
</gene>
<organism evidence="1 2">
    <name type="scientific">Lactobacillus amylolyticus DSM 11664</name>
    <dbReference type="NCBI Taxonomy" id="585524"/>
    <lineage>
        <taxon>Bacteria</taxon>
        <taxon>Bacillati</taxon>
        <taxon>Bacillota</taxon>
        <taxon>Bacilli</taxon>
        <taxon>Lactobacillales</taxon>
        <taxon>Lactobacillaceae</taxon>
        <taxon>Lactobacillus</taxon>
    </lineage>
</organism>
<evidence type="ECO:0008006" key="3">
    <source>
        <dbReference type="Google" id="ProtNLM"/>
    </source>
</evidence>
<proteinExistence type="predicted"/>
<name>D4YRD7_9LACO</name>
<dbReference type="EMBL" id="ADNY01000004">
    <property type="protein sequence ID" value="EFG56247.1"/>
    <property type="molecule type" value="Genomic_DNA"/>
</dbReference>
<comment type="caution">
    <text evidence="1">The sequence shown here is derived from an EMBL/GenBank/DDBJ whole genome shotgun (WGS) entry which is preliminary data.</text>
</comment>
<accession>D4YRD7</accession>